<evidence type="ECO:0000313" key="1">
    <source>
        <dbReference type="EMBL" id="GBH21972.1"/>
    </source>
</evidence>
<comment type="caution">
    <text evidence="1">The sequence shown here is derived from an EMBL/GenBank/DDBJ whole genome shotgun (WGS) entry which is preliminary data.</text>
</comment>
<name>A0A2V0RKD7_9ZZZZ</name>
<proteinExistence type="predicted"/>
<protein>
    <submittedName>
        <fullName evidence="1">Uncharacterized protein</fullName>
    </submittedName>
</protein>
<accession>A0A2V0RKD7</accession>
<organism evidence="1">
    <name type="scientific">viral metagenome</name>
    <dbReference type="NCBI Taxonomy" id="1070528"/>
    <lineage>
        <taxon>unclassified sequences</taxon>
        <taxon>metagenomes</taxon>
        <taxon>organismal metagenomes</taxon>
    </lineage>
</organism>
<dbReference type="EMBL" id="BDQA01000498">
    <property type="protein sequence ID" value="GBH21972.1"/>
    <property type="molecule type" value="Genomic_RNA"/>
</dbReference>
<reference evidence="1" key="1">
    <citation type="submission" date="2017-04" db="EMBL/GenBank/DDBJ databases">
        <title>Unveiling RNA virosphere associated with marine microorganisms.</title>
        <authorList>
            <person name="Urayama S."/>
            <person name="Takaki Y."/>
            <person name="Nishi S."/>
            <person name="Yoshida Y."/>
            <person name="Deguchi S."/>
            <person name="Takai K."/>
            <person name="Nunoura T."/>
        </authorList>
    </citation>
    <scope>NUCLEOTIDE SEQUENCE</scope>
</reference>
<sequence length="390" mass="44029">MSFKSKGTQLLQQVKDEEIINLKVVRTPLSDTMMALLTTASFGEFRHRLNNKPFDTLYHLMIYITTPKTIVGLERNEVVTIHAKPRFREELPFGYSLITKAMHGKIFSNEDKPIISDVSEVIEVPVPSHLKVGTFIRNGAQGMGDKWGRYSARDNNCQDFVVAMLHHNDLLISAHNAWIKQDTKDLFDDDHYLRRFTNTITDMGAIFAPFKPGFMASHWRDSDEGYNIVGQIPNTDTVFRQGQKLYHNVNIPFMRTQGDIMSDVDFVNARDYDDIMLKPALHEKGNISKLYDVDGDGIVEFRPIALEARRKKKNPFKKGSLFRKIARSVITGNVATDIANAGLKEAGVNYKIPSNRDLLNMALKESGTGVYVPSEGEMIGKVIGTNPDAF</sequence>
<dbReference type="AlphaFoldDB" id="A0A2V0RKD7"/>